<feature type="domain" description="CBU-0592-like" evidence="2">
    <location>
        <begin position="3"/>
        <end position="76"/>
    </location>
</feature>
<feature type="transmembrane region" description="Helical" evidence="1">
    <location>
        <begin position="53"/>
        <end position="70"/>
    </location>
</feature>
<dbReference type="Proteomes" id="UP000571817">
    <property type="component" value="Unassembled WGS sequence"/>
</dbReference>
<dbReference type="EMBL" id="JACCFW010000001">
    <property type="protein sequence ID" value="NYJ74882.1"/>
    <property type="molecule type" value="Genomic_DNA"/>
</dbReference>
<accession>A0A853DC26</accession>
<comment type="caution">
    <text evidence="3">The sequence shown here is derived from an EMBL/GenBank/DDBJ whole genome shotgun (WGS) entry which is preliminary data.</text>
</comment>
<dbReference type="AlphaFoldDB" id="A0A853DC26"/>
<gene>
    <name evidence="3" type="ORF">HNR15_001845</name>
</gene>
<dbReference type="Pfam" id="PF26604">
    <property type="entry name" value="CBU_0592"/>
    <property type="match status" value="1"/>
</dbReference>
<dbReference type="InterPro" id="IPR058058">
    <property type="entry name" value="CBU_0592-like"/>
</dbReference>
<organism evidence="3 4">
    <name type="scientific">Allobranchiibius huperziae</name>
    <dbReference type="NCBI Taxonomy" id="1874116"/>
    <lineage>
        <taxon>Bacteria</taxon>
        <taxon>Bacillati</taxon>
        <taxon>Actinomycetota</taxon>
        <taxon>Actinomycetes</taxon>
        <taxon>Micrococcales</taxon>
        <taxon>Dermacoccaceae</taxon>
        <taxon>Allobranchiibius</taxon>
    </lineage>
</organism>
<dbReference type="NCBIfam" id="NF047864">
    <property type="entry name" value="CBU_0592_membra"/>
    <property type="match status" value="1"/>
</dbReference>
<keyword evidence="1" id="KW-0812">Transmembrane</keyword>
<reference evidence="3 4" key="1">
    <citation type="submission" date="2020-07" db="EMBL/GenBank/DDBJ databases">
        <title>Sequencing the genomes of 1000 actinobacteria strains.</title>
        <authorList>
            <person name="Klenk H.-P."/>
        </authorList>
    </citation>
    <scope>NUCLEOTIDE SEQUENCE [LARGE SCALE GENOMIC DNA]</scope>
    <source>
        <strain evidence="3 4">DSM 29531</strain>
    </source>
</reference>
<evidence type="ECO:0000256" key="1">
    <source>
        <dbReference type="SAM" id="Phobius"/>
    </source>
</evidence>
<keyword evidence="4" id="KW-1185">Reference proteome</keyword>
<sequence>MTQFIQIIGALLVLAGFLAAQADLLDQRSYTYLIPNAIGSAAMTVTGVLTAEWGFVFLEAVWALVSLWGITERLRGRTPRAAH</sequence>
<evidence type="ECO:0000313" key="3">
    <source>
        <dbReference type="EMBL" id="NYJ74882.1"/>
    </source>
</evidence>
<dbReference type="RefSeq" id="WP_179481119.1">
    <property type="nucleotide sequence ID" value="NZ_JACCFW010000001.1"/>
</dbReference>
<keyword evidence="1" id="KW-1133">Transmembrane helix</keyword>
<keyword evidence="1" id="KW-0472">Membrane</keyword>
<proteinExistence type="predicted"/>
<name>A0A853DC26_9MICO</name>
<protein>
    <recommendedName>
        <fullName evidence="2">CBU-0592-like domain-containing protein</fullName>
    </recommendedName>
</protein>
<evidence type="ECO:0000259" key="2">
    <source>
        <dbReference type="Pfam" id="PF26604"/>
    </source>
</evidence>
<evidence type="ECO:0000313" key="4">
    <source>
        <dbReference type="Proteomes" id="UP000571817"/>
    </source>
</evidence>